<dbReference type="InterPro" id="IPR047137">
    <property type="entry name" value="ORF3"/>
</dbReference>
<evidence type="ECO:0000313" key="3">
    <source>
        <dbReference type="EMBL" id="TLS44531.1"/>
    </source>
</evidence>
<organism evidence="3 4">
    <name type="scientific">Streptomyces montanus</name>
    <dbReference type="NCBI Taxonomy" id="2580423"/>
    <lineage>
        <taxon>Bacteria</taxon>
        <taxon>Bacillati</taxon>
        <taxon>Actinomycetota</taxon>
        <taxon>Actinomycetes</taxon>
        <taxon>Kitasatosporales</taxon>
        <taxon>Streptomycetaceae</taxon>
        <taxon>Streptomyces</taxon>
    </lineage>
</organism>
<evidence type="ECO:0000256" key="1">
    <source>
        <dbReference type="SAM" id="MobiDB-lite"/>
    </source>
</evidence>
<dbReference type="InterPro" id="IPR005031">
    <property type="entry name" value="COQ10_START"/>
</dbReference>
<protein>
    <submittedName>
        <fullName evidence="3">SRPBCC family protein</fullName>
    </submittedName>
</protein>
<evidence type="ECO:0000313" key="4">
    <source>
        <dbReference type="Proteomes" id="UP000305906"/>
    </source>
</evidence>
<feature type="compositionally biased region" description="Acidic residues" evidence="1">
    <location>
        <begin position="267"/>
        <end position="336"/>
    </location>
</feature>
<dbReference type="EMBL" id="VBZC01000020">
    <property type="protein sequence ID" value="TLS44531.1"/>
    <property type="molecule type" value="Genomic_DNA"/>
</dbReference>
<gene>
    <name evidence="3" type="ORF">FE633_19700</name>
</gene>
<dbReference type="CDD" id="cd07817">
    <property type="entry name" value="SRPBCC_8"/>
    <property type="match status" value="1"/>
</dbReference>
<dbReference type="Gene3D" id="3.30.530.20">
    <property type="match status" value="1"/>
</dbReference>
<reference evidence="3 4" key="1">
    <citation type="submission" date="2019-05" db="EMBL/GenBank/DDBJ databases">
        <title>Streptomyces sp. NEAU-C151, a novel actinomycete isolated from soil.</title>
        <authorList>
            <person name="Han L."/>
            <person name="Jiang H."/>
        </authorList>
    </citation>
    <scope>NUCLEOTIDE SEQUENCE [LARGE SCALE GENOMIC DNA]</scope>
    <source>
        <strain evidence="3 4">NEAU-C151</strain>
    </source>
</reference>
<sequence>MAEETNGQGKGGIGTLTKELPTERLVKDMQDILLALGERALKSVASGGQGGGLGLKLPVKPVVRAGLQRVTEKAKGTVKEQVKEKLKDAVPGLGGGKGGTKSKELKVTNIVEQIDVGVPLSLAYDQWTRFEDFPDFMKRVEDVEQETDTELEWTAKIFFSSRKWHSEIIEQVPDKRIVWRSEAEKGHVDGAVTFHEVTPDLTRILLVLQYHPQGFFEHTGNLWRAPGRRARLELKHYRRHVMSEVLLSPHPEEEIEGWRGTIHEGEVVSEEEEEEEPRAEGEEEEEPRAEDEEEEEARAEEEEEEEEEDEEDEEDEEPEEEYEDDEADAEHEEEPDEKERPKRRARR</sequence>
<dbReference type="Proteomes" id="UP000305906">
    <property type="component" value="Unassembled WGS sequence"/>
</dbReference>
<dbReference type="InterPro" id="IPR023393">
    <property type="entry name" value="START-like_dom_sf"/>
</dbReference>
<feature type="region of interest" description="Disordered" evidence="1">
    <location>
        <begin position="256"/>
        <end position="347"/>
    </location>
</feature>
<accession>A0A5R9FMI5</accession>
<dbReference type="AlphaFoldDB" id="A0A5R9FMI5"/>
<keyword evidence="4" id="KW-1185">Reference proteome</keyword>
<dbReference type="Pfam" id="PF03364">
    <property type="entry name" value="Polyketide_cyc"/>
    <property type="match status" value="1"/>
</dbReference>
<dbReference type="PANTHER" id="PTHR33824:SF7">
    <property type="entry name" value="POLYKETIDE CYCLASE_DEHYDRASE AND LIPID TRANSPORT SUPERFAMILY PROTEIN"/>
    <property type="match status" value="1"/>
</dbReference>
<dbReference type="RefSeq" id="WP_138046491.1">
    <property type="nucleotide sequence ID" value="NZ_VBZC01000020.1"/>
</dbReference>
<evidence type="ECO:0000259" key="2">
    <source>
        <dbReference type="Pfam" id="PF03364"/>
    </source>
</evidence>
<comment type="caution">
    <text evidence="3">The sequence shown here is derived from an EMBL/GenBank/DDBJ whole genome shotgun (WGS) entry which is preliminary data.</text>
</comment>
<dbReference type="PANTHER" id="PTHR33824">
    <property type="entry name" value="POLYKETIDE CYCLASE/DEHYDRASE AND LIPID TRANSPORT SUPERFAMILY PROTEIN"/>
    <property type="match status" value="1"/>
</dbReference>
<feature type="domain" description="Coenzyme Q-binding protein COQ10 START" evidence="2">
    <location>
        <begin position="116"/>
        <end position="234"/>
    </location>
</feature>
<dbReference type="SUPFAM" id="SSF55961">
    <property type="entry name" value="Bet v1-like"/>
    <property type="match status" value="1"/>
</dbReference>
<proteinExistence type="predicted"/>
<name>A0A5R9FMI5_9ACTN</name>